<evidence type="ECO:0000256" key="1">
    <source>
        <dbReference type="ARBA" id="ARBA00022741"/>
    </source>
</evidence>
<dbReference type="InterPro" id="IPR051620">
    <property type="entry name" value="ORF904-like_C"/>
</dbReference>
<keyword evidence="6" id="KW-1185">Reference proteome</keyword>
<dbReference type="EMBL" id="BPRB01000271">
    <property type="protein sequence ID" value="GJE62063.1"/>
    <property type="molecule type" value="Genomic_DNA"/>
</dbReference>
<keyword evidence="2" id="KW-0378">Hydrolase</keyword>
<evidence type="ECO:0000313" key="5">
    <source>
        <dbReference type="EMBL" id="GJE62063.1"/>
    </source>
</evidence>
<dbReference type="InterPro" id="IPR015330">
    <property type="entry name" value="DNA_primase/pol_bifunc_N"/>
</dbReference>
<evidence type="ECO:0000256" key="2">
    <source>
        <dbReference type="ARBA" id="ARBA00022801"/>
    </source>
</evidence>
<dbReference type="Pfam" id="PF08708">
    <property type="entry name" value="PriCT_1"/>
    <property type="match status" value="1"/>
</dbReference>
<dbReference type="Pfam" id="PF09250">
    <property type="entry name" value="Prim-Pol"/>
    <property type="match status" value="1"/>
</dbReference>
<dbReference type="PANTHER" id="PTHR35372">
    <property type="entry name" value="ATP BINDING PROTEIN-RELATED"/>
    <property type="match status" value="1"/>
</dbReference>
<evidence type="ECO:0000256" key="3">
    <source>
        <dbReference type="ARBA" id="ARBA00022840"/>
    </source>
</evidence>
<dbReference type="SMART" id="SM00943">
    <property type="entry name" value="Prim-Pol"/>
    <property type="match status" value="1"/>
</dbReference>
<dbReference type="NCBIfam" id="TIGR01613">
    <property type="entry name" value="primase_Cterm"/>
    <property type="match status" value="1"/>
</dbReference>
<dbReference type="Proteomes" id="UP001055057">
    <property type="component" value="Unassembled WGS sequence"/>
</dbReference>
<dbReference type="SMART" id="SM00885">
    <property type="entry name" value="D5_N"/>
    <property type="match status" value="1"/>
</dbReference>
<name>A0ABQ4U6R5_9HYPH</name>
<dbReference type="RefSeq" id="WP_238184643.1">
    <property type="nucleotide sequence ID" value="NZ_BPRB01000271.1"/>
</dbReference>
<organism evidence="5 6">
    <name type="scientific">Methylobacterium trifolii</name>
    <dbReference type="NCBI Taxonomy" id="1003092"/>
    <lineage>
        <taxon>Bacteria</taxon>
        <taxon>Pseudomonadati</taxon>
        <taxon>Pseudomonadota</taxon>
        <taxon>Alphaproteobacteria</taxon>
        <taxon>Hyphomicrobiales</taxon>
        <taxon>Methylobacteriaceae</taxon>
        <taxon>Methylobacterium</taxon>
    </lineage>
</organism>
<accession>A0ABQ4U6R5</accession>
<dbReference type="Gene3D" id="3.40.50.300">
    <property type="entry name" value="P-loop containing nucleotide triphosphate hydrolases"/>
    <property type="match status" value="1"/>
</dbReference>
<dbReference type="InterPro" id="IPR006500">
    <property type="entry name" value="Helicase_put_C_phage/plasmid"/>
</dbReference>
<dbReference type="SUPFAM" id="SSF56747">
    <property type="entry name" value="Prim-pol domain"/>
    <property type="match status" value="1"/>
</dbReference>
<keyword evidence="1" id="KW-0547">Nucleotide-binding</keyword>
<protein>
    <recommendedName>
        <fullName evidence="4">SF3 helicase domain-containing protein</fullName>
    </recommendedName>
</protein>
<keyword evidence="3" id="KW-0067">ATP-binding</keyword>
<proteinExistence type="predicted"/>
<dbReference type="InterPro" id="IPR014820">
    <property type="entry name" value="PriCT_1"/>
</dbReference>
<dbReference type="InterPro" id="IPR014015">
    <property type="entry name" value="Helicase_SF3_DNA-vir"/>
</dbReference>
<reference evidence="5" key="2">
    <citation type="submission" date="2021-08" db="EMBL/GenBank/DDBJ databases">
        <authorList>
            <person name="Tani A."/>
            <person name="Ola A."/>
            <person name="Ogura Y."/>
            <person name="Katsura K."/>
            <person name="Hayashi T."/>
        </authorList>
    </citation>
    <scope>NUCLEOTIDE SEQUENCE</scope>
    <source>
        <strain evidence="5">DSM 23632</strain>
    </source>
</reference>
<gene>
    <name evidence="5" type="ORF">MPOCJGCO_4192</name>
</gene>
<comment type="caution">
    <text evidence="5">The sequence shown here is derived from an EMBL/GenBank/DDBJ whole genome shotgun (WGS) entry which is preliminary data.</text>
</comment>
<reference evidence="5" key="1">
    <citation type="journal article" date="2021" name="Front. Microbiol.">
        <title>Comprehensive Comparative Genomics and Phenotyping of Methylobacterium Species.</title>
        <authorList>
            <person name="Alessa O."/>
            <person name="Ogura Y."/>
            <person name="Fujitani Y."/>
            <person name="Takami H."/>
            <person name="Hayashi T."/>
            <person name="Sahin N."/>
            <person name="Tani A."/>
        </authorList>
    </citation>
    <scope>NUCLEOTIDE SEQUENCE</scope>
    <source>
        <strain evidence="5">DSM 23632</strain>
    </source>
</reference>
<dbReference type="CDD" id="cd04859">
    <property type="entry name" value="Prim_Pol"/>
    <property type="match status" value="1"/>
</dbReference>
<evidence type="ECO:0000259" key="4">
    <source>
        <dbReference type="PROSITE" id="PS51206"/>
    </source>
</evidence>
<dbReference type="InterPro" id="IPR014818">
    <property type="entry name" value="Phage/plasmid_primase_P4_C"/>
</dbReference>
<dbReference type="SMART" id="SM00942">
    <property type="entry name" value="PriCT_1"/>
    <property type="match status" value="1"/>
</dbReference>
<dbReference type="InterPro" id="IPR027417">
    <property type="entry name" value="P-loop_NTPase"/>
</dbReference>
<dbReference type="PANTHER" id="PTHR35372:SF2">
    <property type="entry name" value="SF3 HELICASE DOMAIN-CONTAINING PROTEIN"/>
    <property type="match status" value="1"/>
</dbReference>
<feature type="domain" description="SF3 helicase" evidence="4">
    <location>
        <begin position="432"/>
        <end position="596"/>
    </location>
</feature>
<dbReference type="PROSITE" id="PS51206">
    <property type="entry name" value="SF3_HELICASE_1"/>
    <property type="match status" value="1"/>
</dbReference>
<dbReference type="Pfam" id="PF08706">
    <property type="entry name" value="D5_N"/>
    <property type="match status" value="1"/>
</dbReference>
<evidence type="ECO:0000313" key="6">
    <source>
        <dbReference type="Proteomes" id="UP001055057"/>
    </source>
</evidence>
<sequence>MNMASPPIFGNTLSPEFNVCSARDFAFAYARANLRSFPLKFGSKIPSMTGWQEKATTDLDTLSDFFPEGFRQNIGLLMGNEIVALDVDARNGGLDTIKALEADHGPFPQTPTQQTGGGGLHMLFRVRGVTLKNRAGFLPGLDLKSERGQIVVEPSVNGDGNPYRWLDGLAPGDVEIAEIPGWLLAVLLKPEPKPPGGGGGMRPGGRNVALTREAGRLRARGAGEDEVRAALIAKNSTFLPPLDLDEVNGVVRSAMTWAAGAPRYTSNDHGLAARFIDEVGDDLRFVADEGKWLIWNGALWERDETGRVVQLFLEMALAMLAEAEAIPVVDDKKATRGRDKAVAWAKQVGEHKRINSALKVAQTDPRIVVTLVQLDTFPGFLPVANGMVELATGVLHPNAREKLATRGSPYTFTPGMACPRWEAVITRALPGELGPFFQRVLGYSVMGNPCEQLFFMLRGEGADSKSTVARVMAGLLGPLLIRPAGETFLASDMDITSNAPRADLMAFRGARAVFVPEPDSRRKLDKELVKRLTGQDGIQARAPYGRTMVEFEMTGVVLMLANHLPACDEADEAVWRRLTLIPFDFTVPEAERDPRLVETLLAEEAEGILGWLIEGAGAYARDGLQVPEVVRQRTAAWRRTTGRIERFVDESCIRDGTQPLSDLHRVYRTACMQEQIHPLGLDKFGARLKQLGFTIETAQAGETVIGLRSRY</sequence>